<gene>
    <name evidence="2" type="ORF">KS419_19605</name>
</gene>
<keyword evidence="1" id="KW-0812">Transmembrane</keyword>
<evidence type="ECO:0000256" key="1">
    <source>
        <dbReference type="SAM" id="Phobius"/>
    </source>
</evidence>
<feature type="transmembrane region" description="Helical" evidence="1">
    <location>
        <begin position="60"/>
        <end position="81"/>
    </location>
</feature>
<name>A0ABS6JJS8_9BACI</name>
<dbReference type="EMBL" id="JAHQCS010000154">
    <property type="protein sequence ID" value="MBU9713942.1"/>
    <property type="molecule type" value="Genomic_DNA"/>
</dbReference>
<feature type="transmembrane region" description="Helical" evidence="1">
    <location>
        <begin position="7"/>
        <end position="27"/>
    </location>
</feature>
<dbReference type="RefSeq" id="WP_217068176.1">
    <property type="nucleotide sequence ID" value="NZ_JAHQCS010000154.1"/>
</dbReference>
<proteinExistence type="predicted"/>
<evidence type="ECO:0000313" key="2">
    <source>
        <dbReference type="EMBL" id="MBU9713942.1"/>
    </source>
</evidence>
<sequence>MTHLKALSIKFVIFFTVGLIILGGIYQVTLGDIFMISLLLTITAYLMGDLVLLPKMGNTAALFSDFGLSYFGMIIFGVIFIEQATALGISAFLMAILVTLGEVYFHSFMYSHVLHNQKNGKFVIHPRLQFVTEFAEEVDMVNLKDTNGRADHHKSPEN</sequence>
<feature type="transmembrane region" description="Helical" evidence="1">
    <location>
        <begin position="87"/>
        <end position="105"/>
    </location>
</feature>
<feature type="transmembrane region" description="Helical" evidence="1">
    <location>
        <begin position="33"/>
        <end position="53"/>
    </location>
</feature>
<keyword evidence="1" id="KW-1133">Transmembrane helix</keyword>
<keyword evidence="3" id="KW-1185">Reference proteome</keyword>
<evidence type="ECO:0000313" key="3">
    <source>
        <dbReference type="Proteomes" id="UP000784880"/>
    </source>
</evidence>
<keyword evidence="1" id="KW-0472">Membrane</keyword>
<reference evidence="2 3" key="1">
    <citation type="submission" date="2021-06" db="EMBL/GenBank/DDBJ databases">
        <title>Bacillus sp. RD4P76, an endophyte from a halophyte.</title>
        <authorList>
            <person name="Sun J.-Q."/>
        </authorList>
    </citation>
    <scope>NUCLEOTIDE SEQUENCE [LARGE SCALE GENOMIC DNA]</scope>
    <source>
        <strain evidence="2 3">CGMCC 1.15917</strain>
    </source>
</reference>
<accession>A0ABS6JJS8</accession>
<dbReference type="Pfam" id="PF10710">
    <property type="entry name" value="DUF2512"/>
    <property type="match status" value="1"/>
</dbReference>
<dbReference type="Proteomes" id="UP000784880">
    <property type="component" value="Unassembled WGS sequence"/>
</dbReference>
<comment type="caution">
    <text evidence="2">The sequence shown here is derived from an EMBL/GenBank/DDBJ whole genome shotgun (WGS) entry which is preliminary data.</text>
</comment>
<organism evidence="2 3">
    <name type="scientific">Evansella tamaricis</name>
    <dbReference type="NCBI Taxonomy" id="2069301"/>
    <lineage>
        <taxon>Bacteria</taxon>
        <taxon>Bacillati</taxon>
        <taxon>Bacillota</taxon>
        <taxon>Bacilli</taxon>
        <taxon>Bacillales</taxon>
        <taxon>Bacillaceae</taxon>
        <taxon>Evansella</taxon>
    </lineage>
</organism>
<dbReference type="InterPro" id="IPR019649">
    <property type="entry name" value="DUF2512"/>
</dbReference>
<protein>
    <submittedName>
        <fullName evidence="2">YndM family protein</fullName>
    </submittedName>
</protein>